<evidence type="ECO:0000313" key="4">
    <source>
        <dbReference type="EMBL" id="KTW26085.1"/>
    </source>
</evidence>
<keyword evidence="1" id="KW-0175">Coiled coil</keyword>
<reference evidence="5" key="1">
    <citation type="journal article" date="2016" name="Nat. Commun.">
        <title>Genome analysis of three Pneumocystis species reveals adaptation mechanisms to life exclusively in mammalian hosts.</title>
        <authorList>
            <person name="Ma L."/>
            <person name="Chen Z."/>
            <person name="Huang D.W."/>
            <person name="Kutty G."/>
            <person name="Ishihara M."/>
            <person name="Wang H."/>
            <person name="Abouelleil A."/>
            <person name="Bishop L."/>
            <person name="Davey E."/>
            <person name="Deng R."/>
            <person name="Deng X."/>
            <person name="Fan L."/>
            <person name="Fantoni G."/>
            <person name="Fitzgerald M."/>
            <person name="Gogineni E."/>
            <person name="Goldberg J.M."/>
            <person name="Handley G."/>
            <person name="Hu X."/>
            <person name="Huber C."/>
            <person name="Jiao X."/>
            <person name="Jones K."/>
            <person name="Levin J.Z."/>
            <person name="Liu Y."/>
            <person name="Macdonald P."/>
            <person name="Melnikov A."/>
            <person name="Raley C."/>
            <person name="Sassi M."/>
            <person name="Sherman B.T."/>
            <person name="Song X."/>
            <person name="Sykes S."/>
            <person name="Tran B."/>
            <person name="Walsh L."/>
            <person name="Xia Y."/>
            <person name="Yang J."/>
            <person name="Young S."/>
            <person name="Zeng Q."/>
            <person name="Zheng X."/>
            <person name="Stephens R."/>
            <person name="Nusbaum C."/>
            <person name="Birren B.W."/>
            <person name="Azadi P."/>
            <person name="Lempicki R.A."/>
            <person name="Cuomo C.A."/>
            <person name="Kovacs J.A."/>
        </authorList>
    </citation>
    <scope>NUCLEOTIDE SEQUENCE [LARGE SCALE GENOMIC DNA]</scope>
    <source>
        <strain evidence="5">B80</strain>
    </source>
</reference>
<dbReference type="AlphaFoldDB" id="A0A0W4ZCP5"/>
<evidence type="ECO:0000259" key="3">
    <source>
        <dbReference type="PROSITE" id="PS50222"/>
    </source>
</evidence>
<evidence type="ECO:0000313" key="5">
    <source>
        <dbReference type="Proteomes" id="UP000054454"/>
    </source>
</evidence>
<name>A0A0W4ZCP5_PNEC8</name>
<dbReference type="InterPro" id="IPR002048">
    <property type="entry name" value="EF_hand_dom"/>
</dbReference>
<keyword evidence="2" id="KW-1133">Transmembrane helix</keyword>
<feature type="coiled-coil region" evidence="1">
    <location>
        <begin position="252"/>
        <end position="422"/>
    </location>
</feature>
<dbReference type="VEuPathDB" id="FungiDB:T552_02978"/>
<comment type="caution">
    <text evidence="4">The sequence shown here is derived from an EMBL/GenBank/DDBJ whole genome shotgun (WGS) entry which is preliminary data.</text>
</comment>
<dbReference type="GO" id="GO:0005509">
    <property type="term" value="F:calcium ion binding"/>
    <property type="evidence" value="ECO:0007669"/>
    <property type="project" value="InterPro"/>
</dbReference>
<keyword evidence="2" id="KW-0472">Membrane</keyword>
<dbReference type="EMBL" id="LFVZ01000014">
    <property type="protein sequence ID" value="KTW26085.1"/>
    <property type="molecule type" value="Genomic_DNA"/>
</dbReference>
<feature type="domain" description="EF-hand" evidence="3">
    <location>
        <begin position="4"/>
        <end position="39"/>
    </location>
</feature>
<sequence length="663" mass="78352">MGREQDTVFDVIFDRFDINKRGKVSICNFIDFMNELEKMRYNDSEPIFDDISRKQVEEFISENESLEVNRNDLLVFIESLTGKKMESIAEELPISSKKATIEANLSSRLRSAPLDVPTLHHQKPRCFSSKDHIELSNSQEKSPLNNESMMPESFNISPLSHSTPNKRQINDISFSGFLKPSDFVLSKIDDSLGKEAVLEGFGSSPSSVLRKEVSESSLEKSPETLQKDENILFLTDLVRKYKDSERQTSALISRHEQHINELESKIESVCLELKDKKKELFETNSREKNLFNQVSALEKELEKQQRELRSWEDKYLNMKTNCEEQLNEVERVKNTIKEKEKEVEKCEELIKDLREGKDSWEVERYFFSDKISALKEEYQELELKNQKLNEYKFENIRLNEIIEKLNSELDEIKRNKLKEDLLEYTTTNMKRVNPMNLENELLSTLQNDKIETDKNLVLDTQQPFIDTYEPLNKSVQVDTLQETNVDIENENNDGLSLDVSSKTKYMDNKDLENSQEINNQYDILSREINTQNYLIEKIFQHRFKIFKKNDESKNNLKINNFLFFVLFFKSLKWIIFVLSIIIIVFISAWIINQNWFILFGEKPQGITYAEMNAWKRANSLDKLYENGIIGFRRPWLEGNWKWFNYLEWWIDDLLRDVNIQWPS</sequence>
<accession>A0A0W4ZCP5</accession>
<dbReference type="Proteomes" id="UP000054454">
    <property type="component" value="Unassembled WGS sequence"/>
</dbReference>
<keyword evidence="2" id="KW-0812">Transmembrane</keyword>
<evidence type="ECO:0000256" key="1">
    <source>
        <dbReference type="SAM" id="Coils"/>
    </source>
</evidence>
<dbReference type="GeneID" id="28937703"/>
<dbReference type="OrthoDB" id="432685at2759"/>
<keyword evidence="5" id="KW-1185">Reference proteome</keyword>
<proteinExistence type="predicted"/>
<gene>
    <name evidence="4" type="ORF">T552_02978</name>
</gene>
<dbReference type="RefSeq" id="XP_018224629.1">
    <property type="nucleotide sequence ID" value="XM_018371500.1"/>
</dbReference>
<organism evidence="4 5">
    <name type="scientific">Pneumocystis carinii (strain B80)</name>
    <name type="common">Rat pneumocystis pneumonia agent</name>
    <name type="synonym">Pneumocystis carinii f. sp. carinii</name>
    <dbReference type="NCBI Taxonomy" id="1408658"/>
    <lineage>
        <taxon>Eukaryota</taxon>
        <taxon>Fungi</taxon>
        <taxon>Dikarya</taxon>
        <taxon>Ascomycota</taxon>
        <taxon>Taphrinomycotina</taxon>
        <taxon>Pneumocystomycetes</taxon>
        <taxon>Pneumocystaceae</taxon>
        <taxon>Pneumocystis</taxon>
    </lineage>
</organism>
<protein>
    <recommendedName>
        <fullName evidence="3">EF-hand domain-containing protein</fullName>
    </recommendedName>
</protein>
<dbReference type="PROSITE" id="PS50222">
    <property type="entry name" value="EF_HAND_2"/>
    <property type="match status" value="1"/>
</dbReference>
<feature type="transmembrane region" description="Helical" evidence="2">
    <location>
        <begin position="561"/>
        <end position="591"/>
    </location>
</feature>
<evidence type="ECO:0000256" key="2">
    <source>
        <dbReference type="SAM" id="Phobius"/>
    </source>
</evidence>